<dbReference type="GO" id="GO:0005737">
    <property type="term" value="C:cytoplasm"/>
    <property type="evidence" value="ECO:0007669"/>
    <property type="project" value="TreeGrafter"/>
</dbReference>
<dbReference type="SUPFAM" id="SSF54373">
    <property type="entry name" value="FAD-linked reductases, C-terminal domain"/>
    <property type="match status" value="1"/>
</dbReference>
<dbReference type="KEGG" id="slb:AWJ20_3355"/>
<gene>
    <name evidence="8" type="ORF">AWJ20_3355</name>
</gene>
<dbReference type="PANTHER" id="PTHR11530:SF26">
    <property type="entry name" value="FAD DEPENDENT OXIDOREDUCTASE SUPERFAMILY (AFU_ORTHOLOGUE AFUA_5G13940)"/>
    <property type="match status" value="1"/>
</dbReference>
<protein>
    <recommendedName>
        <fullName evidence="7">FAD dependent oxidoreductase domain-containing protein</fullName>
    </recommendedName>
</protein>
<dbReference type="Gene3D" id="3.40.50.720">
    <property type="entry name" value="NAD(P)-binding Rossmann-like Domain"/>
    <property type="match status" value="1"/>
</dbReference>
<dbReference type="RefSeq" id="XP_018738193.1">
    <property type="nucleotide sequence ID" value="XM_018880367.1"/>
</dbReference>
<feature type="binding site" evidence="6">
    <location>
        <position position="293"/>
    </location>
    <ligand>
        <name>D-dopa</name>
        <dbReference type="ChEBI" id="CHEBI:149689"/>
    </ligand>
</feature>
<dbReference type="GO" id="GO:0019478">
    <property type="term" value="P:D-amino acid catabolic process"/>
    <property type="evidence" value="ECO:0007669"/>
    <property type="project" value="TreeGrafter"/>
</dbReference>
<evidence type="ECO:0000256" key="2">
    <source>
        <dbReference type="ARBA" id="ARBA00006730"/>
    </source>
</evidence>
<sequence>MIIVIGSGVVGLSTAVVLAGKGYRVLVIADWFPGDPEVAKYASPWAGAHFRPFPSFSAQDLVEKGYTRETLAHFETLAVAHPESSIKFIQGVEYIDCPTNKHLKGEGYEDIPHFKCIDPNSEGVPNGTKFACSYRTWVLDPPKYLEYLHRKLQFEQGVRFYRKRLGSLREAYDVCPGSKLIVNATGKGLQWNGGYDPECFSIRGQTLLVRGPYECPLAGKTITHQPSDGKWTFVIPRPLNGGYIIGGTKQVKDEYPSVRDIDTDDLISRAKVLFPELLIDGSFDIQKINVGFRPARNGGFRLEKESLGNSTIIHAYGAGGMGYEMSHGIAMRIAELIQLNGVQGKL</sequence>
<keyword evidence="3" id="KW-0285">Flavoprotein</keyword>
<comment type="cofactor">
    <cofactor evidence="1 6">
        <name>FAD</name>
        <dbReference type="ChEBI" id="CHEBI:57692"/>
    </cofactor>
</comment>
<dbReference type="EMBL" id="CP014503">
    <property type="protein sequence ID" value="ANB15716.1"/>
    <property type="molecule type" value="Genomic_DNA"/>
</dbReference>
<name>A0A167FUG4_9ASCO</name>
<evidence type="ECO:0000256" key="3">
    <source>
        <dbReference type="ARBA" id="ARBA00022630"/>
    </source>
</evidence>
<reference evidence="8 9" key="1">
    <citation type="submission" date="2016-02" db="EMBL/GenBank/DDBJ databases">
        <title>Complete genome sequence and transcriptome regulation of the pentose utilising yeast Sugiyamaella lignohabitans.</title>
        <authorList>
            <person name="Bellasio M."/>
            <person name="Peymann A."/>
            <person name="Valli M."/>
            <person name="Sipitzky M."/>
            <person name="Graf A."/>
            <person name="Sauer M."/>
            <person name="Marx H."/>
            <person name="Mattanovich D."/>
        </authorList>
    </citation>
    <scope>NUCLEOTIDE SEQUENCE [LARGE SCALE GENOMIC DNA]</scope>
    <source>
        <strain evidence="8 9">CBS 10342</strain>
    </source>
</reference>
<keyword evidence="9" id="KW-1185">Reference proteome</keyword>
<evidence type="ECO:0000256" key="1">
    <source>
        <dbReference type="ARBA" id="ARBA00001974"/>
    </source>
</evidence>
<dbReference type="GO" id="GO:0003884">
    <property type="term" value="F:D-amino-acid oxidase activity"/>
    <property type="evidence" value="ECO:0007669"/>
    <property type="project" value="InterPro"/>
</dbReference>
<dbReference type="Proteomes" id="UP000189580">
    <property type="component" value="Chromosome b"/>
</dbReference>
<keyword evidence="5" id="KW-0560">Oxidoreductase</keyword>
<organism evidence="8 9">
    <name type="scientific">Sugiyamaella lignohabitans</name>
    <dbReference type="NCBI Taxonomy" id="796027"/>
    <lineage>
        <taxon>Eukaryota</taxon>
        <taxon>Fungi</taxon>
        <taxon>Dikarya</taxon>
        <taxon>Ascomycota</taxon>
        <taxon>Saccharomycotina</taxon>
        <taxon>Dipodascomycetes</taxon>
        <taxon>Dipodascales</taxon>
        <taxon>Trichomonascaceae</taxon>
        <taxon>Sugiyamaella</taxon>
    </lineage>
</organism>
<dbReference type="Pfam" id="PF01266">
    <property type="entry name" value="DAO"/>
    <property type="match status" value="1"/>
</dbReference>
<dbReference type="GO" id="GO:0071949">
    <property type="term" value="F:FAD binding"/>
    <property type="evidence" value="ECO:0007669"/>
    <property type="project" value="InterPro"/>
</dbReference>
<dbReference type="Gene3D" id="3.30.9.10">
    <property type="entry name" value="D-Amino Acid Oxidase, subunit A, domain 2"/>
    <property type="match status" value="1"/>
</dbReference>
<dbReference type="OrthoDB" id="2015447at2759"/>
<feature type="domain" description="FAD dependent oxidoreductase" evidence="7">
    <location>
        <begin position="2"/>
        <end position="336"/>
    </location>
</feature>
<dbReference type="PIRSF" id="PIRSF000189">
    <property type="entry name" value="D-aa_oxidase"/>
    <property type="match status" value="1"/>
</dbReference>
<dbReference type="InterPro" id="IPR006076">
    <property type="entry name" value="FAD-dep_OxRdtase"/>
</dbReference>
<evidence type="ECO:0000256" key="6">
    <source>
        <dbReference type="PIRSR" id="PIRSR000189-1"/>
    </source>
</evidence>
<dbReference type="InterPro" id="IPR023209">
    <property type="entry name" value="DAO"/>
</dbReference>
<evidence type="ECO:0000256" key="5">
    <source>
        <dbReference type="ARBA" id="ARBA00023002"/>
    </source>
</evidence>
<accession>A0A167FUG4</accession>
<dbReference type="PANTHER" id="PTHR11530">
    <property type="entry name" value="D-AMINO ACID OXIDASE"/>
    <property type="match status" value="1"/>
</dbReference>
<dbReference type="SUPFAM" id="SSF51971">
    <property type="entry name" value="Nucleotide-binding domain"/>
    <property type="match status" value="1"/>
</dbReference>
<keyword evidence="4 6" id="KW-0274">FAD</keyword>
<feature type="binding site" evidence="6">
    <location>
        <position position="224"/>
    </location>
    <ligand>
        <name>D-dopa</name>
        <dbReference type="ChEBI" id="CHEBI:149689"/>
    </ligand>
</feature>
<feature type="binding site" evidence="6">
    <location>
        <position position="320"/>
    </location>
    <ligand>
        <name>D-dopa</name>
        <dbReference type="ChEBI" id="CHEBI:149689"/>
    </ligand>
</feature>
<evidence type="ECO:0000259" key="7">
    <source>
        <dbReference type="Pfam" id="PF01266"/>
    </source>
</evidence>
<evidence type="ECO:0000313" key="9">
    <source>
        <dbReference type="Proteomes" id="UP000189580"/>
    </source>
</evidence>
<evidence type="ECO:0000256" key="4">
    <source>
        <dbReference type="ARBA" id="ARBA00022827"/>
    </source>
</evidence>
<feature type="binding site" evidence="6">
    <location>
        <position position="185"/>
    </location>
    <ligand>
        <name>FAD</name>
        <dbReference type="ChEBI" id="CHEBI:57692"/>
    </ligand>
</feature>
<dbReference type="GeneID" id="30035368"/>
<dbReference type="InterPro" id="IPR006181">
    <property type="entry name" value="D-amino_acid_oxidase_CS"/>
</dbReference>
<proteinExistence type="inferred from homology"/>
<comment type="similarity">
    <text evidence="2">Belongs to the DAMOX/DASOX family.</text>
</comment>
<evidence type="ECO:0000313" key="8">
    <source>
        <dbReference type="EMBL" id="ANB15716.1"/>
    </source>
</evidence>
<dbReference type="PROSITE" id="PS00677">
    <property type="entry name" value="DAO"/>
    <property type="match status" value="1"/>
</dbReference>
<dbReference type="AlphaFoldDB" id="A0A167FUG4"/>